<evidence type="ECO:0000313" key="2">
    <source>
        <dbReference type="Proteomes" id="UP001560573"/>
    </source>
</evidence>
<keyword evidence="2" id="KW-1185">Reference proteome</keyword>
<reference evidence="1 2" key="1">
    <citation type="submission" date="2023-07" db="EMBL/GenBank/DDBJ databases">
        <authorList>
            <person name="Lian W.-H."/>
        </authorList>
    </citation>
    <scope>NUCLEOTIDE SEQUENCE [LARGE SCALE GENOMIC DNA]</scope>
    <source>
        <strain evidence="1 2">SYSU DXS3180</strain>
    </source>
</reference>
<name>A0ABV3ZKC8_9BACT</name>
<dbReference type="PANTHER" id="PTHR34817:SF2">
    <property type="entry name" value="NUCLEOTIDYLTRANSFERASE"/>
    <property type="match status" value="1"/>
</dbReference>
<dbReference type="Pfam" id="PF10127">
    <property type="entry name" value="RlaP"/>
    <property type="match status" value="1"/>
</dbReference>
<dbReference type="RefSeq" id="WP_369331653.1">
    <property type="nucleotide sequence ID" value="NZ_JAULBC010000008.1"/>
</dbReference>
<organism evidence="1 2">
    <name type="scientific">Danxiaibacter flavus</name>
    <dbReference type="NCBI Taxonomy" id="3049108"/>
    <lineage>
        <taxon>Bacteria</taxon>
        <taxon>Pseudomonadati</taxon>
        <taxon>Bacteroidota</taxon>
        <taxon>Chitinophagia</taxon>
        <taxon>Chitinophagales</taxon>
        <taxon>Chitinophagaceae</taxon>
        <taxon>Danxiaibacter</taxon>
    </lineage>
</organism>
<evidence type="ECO:0000313" key="1">
    <source>
        <dbReference type="EMBL" id="MEX6690238.1"/>
    </source>
</evidence>
<accession>A0ABV3ZKC8</accession>
<dbReference type="PANTHER" id="PTHR34817">
    <property type="entry name" value="NUCLEOTIDYLTRANSFERASE"/>
    <property type="match status" value="1"/>
</dbReference>
<dbReference type="InterPro" id="IPR018775">
    <property type="entry name" value="RlaP"/>
</dbReference>
<proteinExistence type="predicted"/>
<dbReference type="Proteomes" id="UP001560573">
    <property type="component" value="Unassembled WGS sequence"/>
</dbReference>
<gene>
    <name evidence="1" type="ORF">QTN47_22200</name>
</gene>
<comment type="caution">
    <text evidence="1">The sequence shown here is derived from an EMBL/GenBank/DDBJ whole genome shotgun (WGS) entry which is preliminary data.</text>
</comment>
<dbReference type="EMBL" id="JAULBC010000008">
    <property type="protein sequence ID" value="MEX6690238.1"/>
    <property type="molecule type" value="Genomic_DNA"/>
</dbReference>
<protein>
    <submittedName>
        <fullName evidence="1">Nucleotidyltransferase domain-containing protein</fullName>
    </submittedName>
</protein>
<sequence>MTINDLKTDDLILLECVSGSRAYGLATEKSDTDIKGVYYLPKNKFYGTTYIPQVSNKTNDVVYYELGRFIELLQKNNPNILELLSSPKDCILQQHPMMNKIKQEIFLSKMCKETFGGYAVAQIKKARGLKKKIVNPVELERKSVLDFCHVLAGNGSMPLKEWLKEQNISQENCGLVNIAHTKGVYALYYDKKFSHKYRGIVSSEMANEVCLSSVPKGEEVKTHLFFNAEAYSIYCKDYKEYWDWVGKRNDERYLTNQKHGKPYDAKNMMHTIRLLQMAEEIALYKTIHVRRQNRDELLAIKAGDFDYEDLLSMANDLMQKIEDAFKTSALPDQPDTNLAEQLLVNMREILYN</sequence>